<feature type="domain" description="Yeast cell wall synthesis Kre9/Knh1-like N-terminal" evidence="4">
    <location>
        <begin position="30"/>
        <end position="114"/>
    </location>
</feature>
<dbReference type="OrthoDB" id="2260257at2759"/>
<feature type="compositionally biased region" description="Low complexity" evidence="2">
    <location>
        <begin position="120"/>
        <end position="129"/>
    </location>
</feature>
<dbReference type="PANTHER" id="PTHR40633">
    <property type="entry name" value="MATRIX PROTEIN, PUTATIVE (AFU_ORTHOLOGUE AFUA_8G05410)-RELATED"/>
    <property type="match status" value="1"/>
</dbReference>
<evidence type="ECO:0000259" key="4">
    <source>
        <dbReference type="Pfam" id="PF10342"/>
    </source>
</evidence>
<feature type="compositionally biased region" description="Gly residues" evidence="2">
    <location>
        <begin position="130"/>
        <end position="149"/>
    </location>
</feature>
<gene>
    <name evidence="5" type="ORF">LCOR_00243.1</name>
</gene>
<dbReference type="EMBL" id="CBTN010000001">
    <property type="protein sequence ID" value="CDH48462.1"/>
    <property type="molecule type" value="Genomic_DNA"/>
</dbReference>
<dbReference type="Pfam" id="PF10342">
    <property type="entry name" value="Kre9_KNH"/>
    <property type="match status" value="1"/>
</dbReference>
<keyword evidence="6" id="KW-1185">Reference proteome</keyword>
<accession>A0A068RFQ1</accession>
<dbReference type="Proteomes" id="UP000027586">
    <property type="component" value="Unassembled WGS sequence"/>
</dbReference>
<evidence type="ECO:0000256" key="2">
    <source>
        <dbReference type="SAM" id="MobiDB-lite"/>
    </source>
</evidence>
<dbReference type="VEuPathDB" id="FungiDB:LCOR_00243.1"/>
<dbReference type="PANTHER" id="PTHR40633:SF1">
    <property type="entry name" value="GPI ANCHORED SERINE-THREONINE RICH PROTEIN (AFU_ORTHOLOGUE AFUA_1G03630)"/>
    <property type="match status" value="1"/>
</dbReference>
<feature type="signal peptide" evidence="3">
    <location>
        <begin position="1"/>
        <end position="18"/>
    </location>
</feature>
<evidence type="ECO:0000256" key="1">
    <source>
        <dbReference type="ARBA" id="ARBA00022729"/>
    </source>
</evidence>
<evidence type="ECO:0000256" key="3">
    <source>
        <dbReference type="SAM" id="SignalP"/>
    </source>
</evidence>
<evidence type="ECO:0000313" key="5">
    <source>
        <dbReference type="EMBL" id="CDH48462.1"/>
    </source>
</evidence>
<proteinExistence type="predicted"/>
<sequence length="155" mass="16265">MKFTIAALASALLTVVSAQGTTGVLQVTNPVQNTEFTAGRVANITWQKATVDKVQIELANGDSNNLNHLYVIANDVDAKSGTYAWHIPDNTTAGTYALIFGTSPNVAYSPQFKINAADAQQHGGDDQQQGGDGQQQQGGSGQQQQGGEGNTDDQV</sequence>
<name>A0A068RFQ1_9FUNG</name>
<reference evidence="5" key="1">
    <citation type="submission" date="2013-08" db="EMBL/GenBank/DDBJ databases">
        <title>Gene expansion shapes genome architecture in the human pathogen Lichtheimia corymbifera: an evolutionary genomics analysis in the ancient terrestrial Mucorales (Mucoromycotina).</title>
        <authorList>
            <person name="Schwartze V.U."/>
            <person name="Winter S."/>
            <person name="Shelest E."/>
            <person name="Marcet-Houben M."/>
            <person name="Horn F."/>
            <person name="Wehner S."/>
            <person name="Hoffmann K."/>
            <person name="Riege K."/>
            <person name="Sammeth M."/>
            <person name="Nowrousian M."/>
            <person name="Valiante V."/>
            <person name="Linde J."/>
            <person name="Jacobsen I.D."/>
            <person name="Marz M."/>
            <person name="Brakhage A.A."/>
            <person name="Gabaldon T."/>
            <person name="Bocker S."/>
            <person name="Voigt K."/>
        </authorList>
    </citation>
    <scope>NUCLEOTIDE SEQUENCE [LARGE SCALE GENOMIC DNA]</scope>
    <source>
        <strain evidence="5">FSU 9682</strain>
    </source>
</reference>
<dbReference type="InterPro" id="IPR018466">
    <property type="entry name" value="Kre9/Knh1-like_N"/>
</dbReference>
<feature type="chain" id="PRO_5001654789" description="Yeast cell wall synthesis Kre9/Knh1-like N-terminal domain-containing protein" evidence="3">
    <location>
        <begin position="19"/>
        <end position="155"/>
    </location>
</feature>
<feature type="region of interest" description="Disordered" evidence="2">
    <location>
        <begin position="115"/>
        <end position="155"/>
    </location>
</feature>
<keyword evidence="1 3" id="KW-0732">Signal</keyword>
<dbReference type="InterPro" id="IPR052982">
    <property type="entry name" value="SRP1/TIP1-like"/>
</dbReference>
<comment type="caution">
    <text evidence="5">The sequence shown here is derived from an EMBL/GenBank/DDBJ whole genome shotgun (WGS) entry which is preliminary data.</text>
</comment>
<protein>
    <recommendedName>
        <fullName evidence="4">Yeast cell wall synthesis Kre9/Knh1-like N-terminal domain-containing protein</fullName>
    </recommendedName>
</protein>
<evidence type="ECO:0000313" key="6">
    <source>
        <dbReference type="Proteomes" id="UP000027586"/>
    </source>
</evidence>
<dbReference type="AlphaFoldDB" id="A0A068RFQ1"/>
<organism evidence="5 6">
    <name type="scientific">Lichtheimia corymbifera JMRC:FSU:9682</name>
    <dbReference type="NCBI Taxonomy" id="1263082"/>
    <lineage>
        <taxon>Eukaryota</taxon>
        <taxon>Fungi</taxon>
        <taxon>Fungi incertae sedis</taxon>
        <taxon>Mucoromycota</taxon>
        <taxon>Mucoromycotina</taxon>
        <taxon>Mucoromycetes</taxon>
        <taxon>Mucorales</taxon>
        <taxon>Lichtheimiaceae</taxon>
        <taxon>Lichtheimia</taxon>
    </lineage>
</organism>